<dbReference type="SUPFAM" id="SSF56672">
    <property type="entry name" value="DNA/RNA polymerases"/>
    <property type="match status" value="1"/>
</dbReference>
<feature type="compositionally biased region" description="Polar residues" evidence="9">
    <location>
        <begin position="1315"/>
        <end position="1330"/>
    </location>
</feature>
<protein>
    <recommendedName>
        <fullName evidence="1">RNA-directed DNA polymerase</fullName>
        <ecNumber evidence="1">2.7.7.49</ecNumber>
    </recommendedName>
</protein>
<keyword evidence="3" id="KW-0808">Transferase</keyword>
<evidence type="ECO:0000256" key="8">
    <source>
        <dbReference type="ARBA" id="ARBA00022918"/>
    </source>
</evidence>
<dbReference type="PROSITE" id="PS50878">
    <property type="entry name" value="RT_POL"/>
    <property type="match status" value="1"/>
</dbReference>
<dbReference type="Gene3D" id="1.10.340.70">
    <property type="match status" value="1"/>
</dbReference>
<dbReference type="FunFam" id="3.30.70.270:FF:000020">
    <property type="entry name" value="Transposon Tf2-6 polyprotein-like Protein"/>
    <property type="match status" value="1"/>
</dbReference>
<keyword evidence="8" id="KW-0695">RNA-directed DNA polymerase</keyword>
<evidence type="ECO:0000256" key="1">
    <source>
        <dbReference type="ARBA" id="ARBA00012493"/>
    </source>
</evidence>
<dbReference type="FunFam" id="3.10.10.10:FF:000007">
    <property type="entry name" value="Retrovirus-related Pol polyprotein from transposon 17.6-like Protein"/>
    <property type="match status" value="1"/>
</dbReference>
<dbReference type="InterPro" id="IPR043502">
    <property type="entry name" value="DNA/RNA_pol_sf"/>
</dbReference>
<feature type="region of interest" description="Disordered" evidence="9">
    <location>
        <begin position="1307"/>
        <end position="1343"/>
    </location>
</feature>
<dbReference type="CDD" id="cd01647">
    <property type="entry name" value="RT_LTR"/>
    <property type="match status" value="1"/>
</dbReference>
<evidence type="ECO:0000256" key="2">
    <source>
        <dbReference type="ARBA" id="ARBA00022670"/>
    </source>
</evidence>
<dbReference type="InterPro" id="IPR041588">
    <property type="entry name" value="Integrase_H2C2"/>
</dbReference>
<dbReference type="InterPro" id="IPR001584">
    <property type="entry name" value="Integrase_cat-core"/>
</dbReference>
<evidence type="ECO:0000313" key="13">
    <source>
        <dbReference type="Proteomes" id="UP001054837"/>
    </source>
</evidence>
<dbReference type="InterPro" id="IPR036397">
    <property type="entry name" value="RNaseH_sf"/>
</dbReference>
<dbReference type="GO" id="GO:0042575">
    <property type="term" value="C:DNA polymerase complex"/>
    <property type="evidence" value="ECO:0007669"/>
    <property type="project" value="UniProtKB-ARBA"/>
</dbReference>
<dbReference type="GO" id="GO:0008233">
    <property type="term" value="F:peptidase activity"/>
    <property type="evidence" value="ECO:0007669"/>
    <property type="project" value="UniProtKB-KW"/>
</dbReference>
<evidence type="ECO:0000256" key="4">
    <source>
        <dbReference type="ARBA" id="ARBA00022695"/>
    </source>
</evidence>
<dbReference type="InterPro" id="IPR043128">
    <property type="entry name" value="Rev_trsase/Diguanyl_cyclase"/>
</dbReference>
<dbReference type="CDD" id="cd09274">
    <property type="entry name" value="RNase_HI_RT_Ty3"/>
    <property type="match status" value="1"/>
</dbReference>
<dbReference type="Pfam" id="PF00078">
    <property type="entry name" value="RVT_1"/>
    <property type="match status" value="1"/>
</dbReference>
<dbReference type="EMBL" id="BPLQ01014730">
    <property type="protein sequence ID" value="GIY82638.1"/>
    <property type="molecule type" value="Genomic_DNA"/>
</dbReference>
<dbReference type="InterPro" id="IPR021109">
    <property type="entry name" value="Peptidase_aspartic_dom_sf"/>
</dbReference>
<evidence type="ECO:0000313" key="12">
    <source>
        <dbReference type="EMBL" id="GIY82638.1"/>
    </source>
</evidence>
<dbReference type="FunFam" id="3.10.20.370:FF:000001">
    <property type="entry name" value="Retrovirus-related Pol polyprotein from transposon 17.6-like protein"/>
    <property type="match status" value="1"/>
</dbReference>
<dbReference type="FunFam" id="3.30.420.10:FF:000032">
    <property type="entry name" value="Retrovirus-related Pol polyprotein from transposon 297-like Protein"/>
    <property type="match status" value="1"/>
</dbReference>
<evidence type="ECO:0000256" key="9">
    <source>
        <dbReference type="SAM" id="MobiDB-lite"/>
    </source>
</evidence>
<dbReference type="PANTHER" id="PTHR37984:SF5">
    <property type="entry name" value="PROTEIN NYNRIN-LIKE"/>
    <property type="match status" value="1"/>
</dbReference>
<comment type="caution">
    <text evidence="12">The sequence shown here is derived from an EMBL/GenBank/DDBJ whole genome shotgun (WGS) entry which is preliminary data.</text>
</comment>
<dbReference type="Gene3D" id="3.30.420.10">
    <property type="entry name" value="Ribonuclease H-like superfamily/Ribonuclease H"/>
    <property type="match status" value="1"/>
</dbReference>
<dbReference type="FunFam" id="1.10.340.70:FF:000001">
    <property type="entry name" value="Retrovirus-related Pol polyprotein from transposon gypsy-like Protein"/>
    <property type="match status" value="1"/>
</dbReference>
<dbReference type="GO" id="GO:0015074">
    <property type="term" value="P:DNA integration"/>
    <property type="evidence" value="ECO:0007669"/>
    <property type="project" value="InterPro"/>
</dbReference>
<keyword evidence="4" id="KW-0548">Nucleotidyltransferase</keyword>
<dbReference type="CDD" id="cd00303">
    <property type="entry name" value="retropepsin_like"/>
    <property type="match status" value="1"/>
</dbReference>
<keyword evidence="13" id="KW-1185">Reference proteome</keyword>
<dbReference type="InterPro" id="IPR012337">
    <property type="entry name" value="RNaseH-like_sf"/>
</dbReference>
<dbReference type="Pfam" id="PF00665">
    <property type="entry name" value="rve"/>
    <property type="match status" value="1"/>
</dbReference>
<dbReference type="SUPFAM" id="SSF53098">
    <property type="entry name" value="Ribonuclease H-like"/>
    <property type="match status" value="1"/>
</dbReference>
<evidence type="ECO:0000256" key="5">
    <source>
        <dbReference type="ARBA" id="ARBA00022722"/>
    </source>
</evidence>
<accession>A0AAV4WM85</accession>
<keyword evidence="5" id="KW-0540">Nuclease</keyword>
<evidence type="ECO:0000259" key="11">
    <source>
        <dbReference type="PROSITE" id="PS50994"/>
    </source>
</evidence>
<gene>
    <name evidence="12" type="primary">pol</name>
    <name evidence="12" type="ORF">CDAR_485711</name>
</gene>
<dbReference type="InterPro" id="IPR041373">
    <property type="entry name" value="RT_RNaseH"/>
</dbReference>
<dbReference type="Pfam" id="PF17917">
    <property type="entry name" value="RT_RNaseH"/>
    <property type="match status" value="1"/>
</dbReference>
<name>A0AAV4WM85_9ARAC</name>
<dbReference type="PROSITE" id="PS50994">
    <property type="entry name" value="INTEGRASE"/>
    <property type="match status" value="1"/>
</dbReference>
<dbReference type="PANTHER" id="PTHR37984">
    <property type="entry name" value="PROTEIN CBG26694"/>
    <property type="match status" value="1"/>
</dbReference>
<keyword evidence="7" id="KW-0378">Hydrolase</keyword>
<feature type="domain" description="Reverse transcriptase" evidence="10">
    <location>
        <begin position="353"/>
        <end position="532"/>
    </location>
</feature>
<dbReference type="GO" id="GO:0004519">
    <property type="term" value="F:endonuclease activity"/>
    <property type="evidence" value="ECO:0007669"/>
    <property type="project" value="UniProtKB-KW"/>
</dbReference>
<dbReference type="InterPro" id="IPR000477">
    <property type="entry name" value="RT_dom"/>
</dbReference>
<dbReference type="Gene3D" id="2.40.70.10">
    <property type="entry name" value="Acid Proteases"/>
    <property type="match status" value="1"/>
</dbReference>
<proteinExistence type="predicted"/>
<keyword evidence="6" id="KW-0255">Endonuclease</keyword>
<dbReference type="Proteomes" id="UP001054837">
    <property type="component" value="Unassembled WGS sequence"/>
</dbReference>
<evidence type="ECO:0000256" key="7">
    <source>
        <dbReference type="ARBA" id="ARBA00022801"/>
    </source>
</evidence>
<evidence type="ECO:0000256" key="6">
    <source>
        <dbReference type="ARBA" id="ARBA00022759"/>
    </source>
</evidence>
<dbReference type="GO" id="GO:0003964">
    <property type="term" value="F:RNA-directed DNA polymerase activity"/>
    <property type="evidence" value="ECO:0007669"/>
    <property type="project" value="UniProtKB-KW"/>
</dbReference>
<organism evidence="12 13">
    <name type="scientific">Caerostris darwini</name>
    <dbReference type="NCBI Taxonomy" id="1538125"/>
    <lineage>
        <taxon>Eukaryota</taxon>
        <taxon>Metazoa</taxon>
        <taxon>Ecdysozoa</taxon>
        <taxon>Arthropoda</taxon>
        <taxon>Chelicerata</taxon>
        <taxon>Arachnida</taxon>
        <taxon>Araneae</taxon>
        <taxon>Araneomorphae</taxon>
        <taxon>Entelegynae</taxon>
        <taxon>Araneoidea</taxon>
        <taxon>Araneidae</taxon>
        <taxon>Caerostris</taxon>
    </lineage>
</organism>
<keyword evidence="2" id="KW-0645">Protease</keyword>
<dbReference type="Gene3D" id="3.10.10.10">
    <property type="entry name" value="HIV Type 1 Reverse Transcriptase, subunit A, domain 1"/>
    <property type="match status" value="1"/>
</dbReference>
<dbReference type="Gene3D" id="3.30.70.270">
    <property type="match status" value="2"/>
</dbReference>
<feature type="domain" description="Integrase catalytic" evidence="11">
    <location>
        <begin position="907"/>
        <end position="1065"/>
    </location>
</feature>
<sequence length="1343" mass="153062">MNLIDKSIFHKLKNFVVIEAPPINLKTLSNESLSTKLVIKTSVEIKNVKLPGHFVLAVADLSPSFNVILGLEFLNLHKFTLDCDKKLLKNDKLELKCNFERINHNTGFAVGENYSNERACDKQRGKNLEIIKCKSNEKTTTNYENENNKTMEVYFVDKFDKSKKLSKLSASVLKGTTILPLEKKYIKLRVIDGIRYLKNEQSVFLEKNKISKNYLLARAVAKIENDDKCLALVWNISDSPLHLNKNMILADIEPICEQKREDFVNVIHEGMGTNIDWEEKLDLNHLNQDDKTKLLTLLDRYKSVFAQSVSDLGSCDIVQHEINLTDKLPIRQKPYRVPYALKSEMKHQINTLLDAGIIQPSNSAYSAPVMLVKKRDGSYRLVADLRKLNEKTIPDNFPLPNLTEMVEMLSGARYFTSMDLTSGFHQMKMHPSSAHLTGISTEFGLFEFKRMPFGLKNASASFQRLMSIVLAGLSELQINVYIDDVIVASKTVQEHLQKLEIVFQRLTAANLKLKPSKCSFLQKQITYLGHTVKEGLVLPDNKNLDSIRKALPPKTKKQVRSFLGLTGFYRRFIPNYSKTALPLTQLTKETSKFVWGETEQRAFETLRDFLAAEPCLQLPDFSKPFSICSDASNYALGAVLLQEDNDGFKLPVSYASRKLGPTEIRYSTVEKECLAIHFAVTQFKNYIYGTEFIIYSDQQSLSKIQKFKDPTSRISRWLLTLQQYTFKIIHKPGRLNLMADYLSRAAYREEDNKKQLVKEMYNLESNFFVTELNSISSGELIKDQEQDEYCKNIKGKLESGFVFSEKSPKFFLRDGLLLCLRNSSDRHKYKAKLVVPRSKILLVLKTCHDSRSVAHAGFSRTLKRIKEKFFWQNFYKDVKNYVASCHECISRRGFSKNQKAPVQRVPLPNFPFEKVGIDAIGPFVTSIEGNKHLIVMTDYFTKYAEVYPVQNIQSSTVCKVLIDFISRHGIMRVLYSDRGSNFISVAMQEVYELLGISKQQCLSYSPQGNGAVERLNKTLVNPLSHLVSFNQTDWCQQVPLALMAYRNAHHRSIDEKPSFLVNGRDLIMPADFIYAEPVRSYSDTLSYRQEVINRLHNTFALVKSNLEKSAEEISKNVAPLPKNKLIEVGDVVYLNTPKIKIHSSKKLSKLNEGPFRVITKHSPVIFEIKHLNKPENVQKVHLNRIFKVPERAIFEWESPSNAELETIVDVSSTSVQRLPSEEEILKKFPPYTLPLETGNFLEEENYGNQGINLSRSGEELSEVPEPAVEIQNGEGGLVLIPSESNEHQLSSCEEVVGMQTCNSDNSGVIHEGSVSGDTEGNTQTENSWSNRLRPRDRSGFVKK</sequence>
<dbReference type="InterPro" id="IPR050951">
    <property type="entry name" value="Retrovirus_Pol_polyprotein"/>
</dbReference>
<reference evidence="12 13" key="1">
    <citation type="submission" date="2021-06" db="EMBL/GenBank/DDBJ databases">
        <title>Caerostris darwini draft genome.</title>
        <authorList>
            <person name="Kono N."/>
            <person name="Arakawa K."/>
        </authorList>
    </citation>
    <scope>NUCLEOTIDE SEQUENCE [LARGE SCALE GENOMIC DNA]</scope>
</reference>
<evidence type="ECO:0000259" key="10">
    <source>
        <dbReference type="PROSITE" id="PS50878"/>
    </source>
</evidence>
<feature type="compositionally biased region" description="Basic and acidic residues" evidence="9">
    <location>
        <begin position="1333"/>
        <end position="1343"/>
    </location>
</feature>
<evidence type="ECO:0000256" key="3">
    <source>
        <dbReference type="ARBA" id="ARBA00022679"/>
    </source>
</evidence>
<dbReference type="EC" id="2.7.7.49" evidence="1"/>
<dbReference type="Pfam" id="PF17921">
    <property type="entry name" value="Integrase_H2C2"/>
    <property type="match status" value="1"/>
</dbReference>
<dbReference type="GO" id="GO:0003676">
    <property type="term" value="F:nucleic acid binding"/>
    <property type="evidence" value="ECO:0007669"/>
    <property type="project" value="InterPro"/>
</dbReference>
<dbReference type="GO" id="GO:0006508">
    <property type="term" value="P:proteolysis"/>
    <property type="evidence" value="ECO:0007669"/>
    <property type="project" value="UniProtKB-KW"/>
</dbReference>